<feature type="compositionally biased region" description="Basic and acidic residues" evidence="5">
    <location>
        <begin position="399"/>
        <end position="421"/>
    </location>
</feature>
<dbReference type="KEGG" id="cam:101500248"/>
<dbReference type="SUPFAM" id="SSF49599">
    <property type="entry name" value="TRAF domain-like"/>
    <property type="match status" value="1"/>
</dbReference>
<dbReference type="PANTHER" id="PTHR10131">
    <property type="entry name" value="TNF RECEPTOR ASSOCIATED FACTOR"/>
    <property type="match status" value="1"/>
</dbReference>
<keyword evidence="3 4" id="KW-0862">Zinc</keyword>
<accession>A0A1S2X993</accession>
<feature type="domain" description="TRAF-type" evidence="6">
    <location>
        <begin position="222"/>
        <end position="269"/>
    </location>
</feature>
<proteinExistence type="predicted"/>
<evidence type="ECO:0000256" key="2">
    <source>
        <dbReference type="ARBA" id="ARBA00022771"/>
    </source>
</evidence>
<dbReference type="PROSITE" id="PS50145">
    <property type="entry name" value="ZF_TRAF"/>
    <property type="match status" value="1"/>
</dbReference>
<keyword evidence="2 4" id="KW-0863">Zinc-finger</keyword>
<dbReference type="PANTHER" id="PTHR10131:SF161">
    <property type="entry name" value="F26K24.24 PROTEIN"/>
    <property type="match status" value="1"/>
</dbReference>
<reference evidence="8" key="2">
    <citation type="submission" date="2025-08" db="UniProtKB">
        <authorList>
            <consortium name="RefSeq"/>
        </authorList>
    </citation>
    <scope>IDENTIFICATION</scope>
    <source>
        <tissue evidence="8">Etiolated seedlings</tissue>
    </source>
</reference>
<dbReference type="InterPro" id="IPR001293">
    <property type="entry name" value="Znf_TRAF"/>
</dbReference>
<dbReference type="OrthoDB" id="1737200at2759"/>
<evidence type="ECO:0000256" key="5">
    <source>
        <dbReference type="SAM" id="MobiDB-lite"/>
    </source>
</evidence>
<dbReference type="Pfam" id="PF02176">
    <property type="entry name" value="zf-TRAF"/>
    <property type="match status" value="1"/>
</dbReference>
<evidence type="ECO:0000313" key="8">
    <source>
        <dbReference type="RefSeq" id="XP_004485444.1"/>
    </source>
</evidence>
<gene>
    <name evidence="8" type="primary">LOC101500248</name>
</gene>
<dbReference type="PaxDb" id="3827-XP_004485444.1"/>
<feature type="compositionally biased region" description="Polar residues" evidence="5">
    <location>
        <begin position="366"/>
        <end position="384"/>
    </location>
</feature>
<dbReference type="RefSeq" id="XP_004485444.1">
    <property type="nucleotide sequence ID" value="XM_004485387.3"/>
</dbReference>
<protein>
    <submittedName>
        <fullName evidence="8">TNF receptor-associated factor family protein DDB_G0290965-like isoform X1</fullName>
    </submittedName>
</protein>
<evidence type="ECO:0000256" key="4">
    <source>
        <dbReference type="PROSITE-ProRule" id="PRU00207"/>
    </source>
</evidence>
<reference evidence="7" key="1">
    <citation type="journal article" date="2013" name="Nat. Biotechnol.">
        <title>Draft genome sequence of chickpea (Cicer arietinum) provides a resource for trait improvement.</title>
        <authorList>
            <person name="Varshney R.K."/>
            <person name="Song C."/>
            <person name="Saxena R.K."/>
            <person name="Azam S."/>
            <person name="Yu S."/>
            <person name="Sharpe A.G."/>
            <person name="Cannon S."/>
            <person name="Baek J."/>
            <person name="Rosen B.D."/>
            <person name="Tar'an B."/>
            <person name="Millan T."/>
            <person name="Zhang X."/>
            <person name="Ramsay L.D."/>
            <person name="Iwata A."/>
            <person name="Wang Y."/>
            <person name="Nelson W."/>
            <person name="Farmer A.D."/>
            <person name="Gaur P.M."/>
            <person name="Soderlund C."/>
            <person name="Penmetsa R.V."/>
            <person name="Xu C."/>
            <person name="Bharti A.K."/>
            <person name="He W."/>
            <person name="Winter P."/>
            <person name="Zhao S."/>
            <person name="Hane J.K."/>
            <person name="Carrasquilla-Garcia N."/>
            <person name="Condie J.A."/>
            <person name="Upadhyaya H.D."/>
            <person name="Luo M.C."/>
            <person name="Thudi M."/>
            <person name="Gowda C.L."/>
            <person name="Singh N.P."/>
            <person name="Lichtenzveig J."/>
            <person name="Gali K.K."/>
            <person name="Rubio J."/>
            <person name="Nadarajan N."/>
            <person name="Dolezel J."/>
            <person name="Bansal K.C."/>
            <person name="Xu X."/>
            <person name="Edwards D."/>
            <person name="Zhang G."/>
            <person name="Kahl G."/>
            <person name="Gil J."/>
            <person name="Singh K.B."/>
            <person name="Datta S.K."/>
            <person name="Jackson S.A."/>
            <person name="Wang J."/>
            <person name="Cook D.R."/>
        </authorList>
    </citation>
    <scope>NUCLEOTIDE SEQUENCE [LARGE SCALE GENOMIC DNA]</scope>
    <source>
        <strain evidence="7">cv. CDC Frontier</strain>
    </source>
</reference>
<dbReference type="Proteomes" id="UP000087171">
    <property type="component" value="Chromosome Ca1"/>
</dbReference>
<dbReference type="InterPro" id="IPR013083">
    <property type="entry name" value="Znf_RING/FYVE/PHD"/>
</dbReference>
<dbReference type="AlphaFoldDB" id="A0A1S2X993"/>
<keyword evidence="7" id="KW-1185">Reference proteome</keyword>
<dbReference type="STRING" id="3827.A0A1S2X993"/>
<dbReference type="eggNOG" id="ENOG502QSC3">
    <property type="taxonomic scope" value="Eukaryota"/>
</dbReference>
<keyword evidence="1 4" id="KW-0479">Metal-binding</keyword>
<evidence type="ECO:0000259" key="6">
    <source>
        <dbReference type="PROSITE" id="PS50145"/>
    </source>
</evidence>
<dbReference type="GeneID" id="101500248"/>
<organism evidence="7 8">
    <name type="scientific">Cicer arietinum</name>
    <name type="common">Chickpea</name>
    <name type="synonym">Garbanzo</name>
    <dbReference type="NCBI Taxonomy" id="3827"/>
    <lineage>
        <taxon>Eukaryota</taxon>
        <taxon>Viridiplantae</taxon>
        <taxon>Streptophyta</taxon>
        <taxon>Embryophyta</taxon>
        <taxon>Tracheophyta</taxon>
        <taxon>Spermatophyta</taxon>
        <taxon>Magnoliopsida</taxon>
        <taxon>eudicotyledons</taxon>
        <taxon>Gunneridae</taxon>
        <taxon>Pentapetalae</taxon>
        <taxon>rosids</taxon>
        <taxon>fabids</taxon>
        <taxon>Fabales</taxon>
        <taxon>Fabaceae</taxon>
        <taxon>Papilionoideae</taxon>
        <taxon>50 kb inversion clade</taxon>
        <taxon>NPAAA clade</taxon>
        <taxon>Hologalegina</taxon>
        <taxon>IRL clade</taxon>
        <taxon>Cicereae</taxon>
        <taxon>Cicer</taxon>
    </lineage>
</organism>
<feature type="compositionally biased region" description="Polar residues" evidence="5">
    <location>
        <begin position="507"/>
        <end position="522"/>
    </location>
</feature>
<evidence type="ECO:0000256" key="1">
    <source>
        <dbReference type="ARBA" id="ARBA00022723"/>
    </source>
</evidence>
<feature type="compositionally biased region" description="Basic and acidic residues" evidence="5">
    <location>
        <begin position="483"/>
        <end position="506"/>
    </location>
</feature>
<sequence length="534" mass="59745">MSILTTMDLPTIDVDLGPEKIDDEKDGEPLFHCDLCDTEVVHKLAQMFLPGLASACVDNTSGGLFKTPGSVTVDLRKEMIDYLTQRSESFVAESVILDGGPDGEVSDHPFDIISNFVDDFASSKRNFFSRVSAWLLSEKREDKIDDFIQEIDMNGFWTLDRREAIAQTLLKNVDFHNSFHCTMTFHSSQDLANHVVTCSFRPMICQNQGCNTRFCAGHLNKHDSTCPFKIIQCEQRCSDNIMRRDMDRHCITVCPMKLVNCPFYAVGCRSAVAQCMIEKHCLDDVQSHLWHLLKGIYKEAYGDSLQRRVEQIVQASPGSHLSKARDVRSLKFIVKDIEAKLGPFEVGVTQKGSAETITKKDDSEKNANSGSEQSTQASDMVSSSDKAEVSDILTMHTAENTDKSEESEHSRTEIERSEERIQTSNISKLPDEAETSLVSEGSTQIDKENNDAGTSELKFKGNEENTQTSMETLAEEISATNEDCVKNSKKNEYSEDGNFEDRDNVESIHNSNTKTAGNAENNVKNKDTEDDNLN</sequence>
<dbReference type="Gene3D" id="3.30.40.10">
    <property type="entry name" value="Zinc/RING finger domain, C3HC4 (zinc finger)"/>
    <property type="match status" value="1"/>
</dbReference>
<evidence type="ECO:0000313" key="7">
    <source>
        <dbReference type="Proteomes" id="UP000087171"/>
    </source>
</evidence>
<feature type="region of interest" description="Disordered" evidence="5">
    <location>
        <begin position="350"/>
        <end position="534"/>
    </location>
</feature>
<feature type="zinc finger region" description="TRAF-type" evidence="4">
    <location>
        <begin position="222"/>
        <end position="269"/>
    </location>
</feature>
<evidence type="ECO:0000256" key="3">
    <source>
        <dbReference type="ARBA" id="ARBA00022833"/>
    </source>
</evidence>
<name>A0A1S2X993_CICAR</name>
<dbReference type="GO" id="GO:0008270">
    <property type="term" value="F:zinc ion binding"/>
    <property type="evidence" value="ECO:0007669"/>
    <property type="project" value="UniProtKB-KW"/>
</dbReference>